<evidence type="ECO:0000313" key="2">
    <source>
        <dbReference type="Proteomes" id="UP000242313"/>
    </source>
</evidence>
<evidence type="ECO:0000313" key="1">
    <source>
        <dbReference type="EMBL" id="PBK05903.1"/>
    </source>
</evidence>
<dbReference type="AlphaFoldDB" id="A0A2A3MMA1"/>
<organism evidence="1 2">
    <name type="scientific">Pseudomonas abyssi</name>
    <dbReference type="NCBI Taxonomy" id="170540"/>
    <lineage>
        <taxon>Bacteria</taxon>
        <taxon>Pseudomonadati</taxon>
        <taxon>Pseudomonadota</taxon>
        <taxon>Gammaproteobacteria</taxon>
        <taxon>Pseudomonadales</taxon>
        <taxon>Pseudomonadaceae</taxon>
        <taxon>Pseudomonas</taxon>
    </lineage>
</organism>
<keyword evidence="2" id="KW-1185">Reference proteome</keyword>
<comment type="caution">
    <text evidence="1">The sequence shown here is derived from an EMBL/GenBank/DDBJ whole genome shotgun (WGS) entry which is preliminary data.</text>
</comment>
<sequence length="168" mass="18372">MAAPRLKLGGIEVPLHAGAPRVAYSAAGGAEDARLSGGKLVRMRHWKKWQVTISGTGWMATGLDVLDWDEYQDLWCPKPKRVTTTSTEVRIQTDARPDVPVEAHALVGRDWVPTPVAMAGRDATITPVVGAQMYSVVWFPRFQQVLCVPPDEDLSAGDVAWQIVANEI</sequence>
<proteinExistence type="predicted"/>
<reference evidence="1 2" key="1">
    <citation type="submission" date="2017-09" db="EMBL/GenBank/DDBJ databases">
        <title>Pseudomonas abyssi sp. nov. isolated from Abyssopelagic Water.</title>
        <authorList>
            <person name="Wei Y."/>
        </authorList>
    </citation>
    <scope>NUCLEOTIDE SEQUENCE [LARGE SCALE GENOMIC DNA]</scope>
    <source>
        <strain evidence="1 2">MT5</strain>
    </source>
</reference>
<dbReference type="RefSeq" id="WP_096002979.1">
    <property type="nucleotide sequence ID" value="NZ_NTMR01000002.1"/>
</dbReference>
<protein>
    <submittedName>
        <fullName evidence="1">Uncharacterized protein</fullName>
    </submittedName>
</protein>
<gene>
    <name evidence="1" type="ORF">CNQ84_00545</name>
</gene>
<accession>A0A2A3MMA1</accession>
<dbReference type="EMBL" id="NTMR01000002">
    <property type="protein sequence ID" value="PBK05903.1"/>
    <property type="molecule type" value="Genomic_DNA"/>
</dbReference>
<dbReference type="Proteomes" id="UP000242313">
    <property type="component" value="Unassembled WGS sequence"/>
</dbReference>
<name>A0A2A3MMA1_9PSED</name>